<gene>
    <name evidence="5" type="ORF">GCM10009768_10960</name>
</gene>
<evidence type="ECO:0000256" key="4">
    <source>
        <dbReference type="ARBA" id="ARBA00023186"/>
    </source>
</evidence>
<dbReference type="Gene3D" id="3.30.230.80">
    <property type="match status" value="1"/>
</dbReference>
<sequence>MSERFQVDLTGMVDLLSRHLYSGPQVFVRELLQNAVDALTARRELDPSAPATVRITTGTDPDGRATLSVIDTGIGLTAAEAAELLATIGRSSKRDADLGLGRSEFIGQFGIGMLAAFMVADEIEVRSRSARPGAVPIRWTGRADGTFDVEELGGEEVEVGTAVRLTARSDTRHWLANRTVVDLATEYGGFLPFDVAVEVPVEGVGPLWQRITAPELPWRAKYPVPGERERALDRACESLFGFTPLGRIDLDLPVAGISGVAFILPQAVSPGSGQHRVYTKRMLLGSRVDRILPDWAFFTRAVIDAEGLSPTASREQLHDDEVLQAAREALGAQIIAWAARTLTSGSRLAADFIRTHHLALRALAVTEPDMLELVARVLPFETTDGPLTLAQVAERGEVVYSTTTESFRRVATVARAQGLVVVNAGYVYDLDLLQQLAARPGWKVRELSNADLVHVLRVPDLERELEVADAVARSRELLESADCDVIVRSFEPSAVPAMLLRDSAGEQRRDLDRERSAAPGLWSGLLDAFSDPEVSARTRTLVLNDDSAVVRRLLAAPAGGVFDAGLNSLYLSAVMLAGDGLHSAEAVALGDALSVLLDASLGGDPDTA</sequence>
<keyword evidence="6" id="KW-1185">Reference proteome</keyword>
<evidence type="ECO:0000313" key="6">
    <source>
        <dbReference type="Proteomes" id="UP001500851"/>
    </source>
</evidence>
<evidence type="ECO:0000256" key="1">
    <source>
        <dbReference type="ARBA" id="ARBA00008239"/>
    </source>
</evidence>
<dbReference type="InterPro" id="IPR020568">
    <property type="entry name" value="Ribosomal_Su5_D2-typ_SF"/>
</dbReference>
<comment type="similarity">
    <text evidence="1">Belongs to the heat shock protein 90 family.</text>
</comment>
<evidence type="ECO:0000256" key="2">
    <source>
        <dbReference type="ARBA" id="ARBA00022741"/>
    </source>
</evidence>
<dbReference type="SUPFAM" id="SSF55874">
    <property type="entry name" value="ATPase domain of HSP90 chaperone/DNA topoisomerase II/histidine kinase"/>
    <property type="match status" value="1"/>
</dbReference>
<dbReference type="EMBL" id="BAAAOB010000001">
    <property type="protein sequence ID" value="GAA1783921.1"/>
    <property type="molecule type" value="Genomic_DNA"/>
</dbReference>
<dbReference type="PANTHER" id="PTHR11528">
    <property type="entry name" value="HEAT SHOCK PROTEIN 90 FAMILY MEMBER"/>
    <property type="match status" value="1"/>
</dbReference>
<dbReference type="PRINTS" id="PR00775">
    <property type="entry name" value="HEATSHOCK90"/>
</dbReference>
<dbReference type="Proteomes" id="UP001500851">
    <property type="component" value="Unassembled WGS sequence"/>
</dbReference>
<keyword evidence="3" id="KW-0067">ATP-binding</keyword>
<dbReference type="NCBIfam" id="NF010683">
    <property type="entry name" value="PRK14083.1"/>
    <property type="match status" value="1"/>
</dbReference>
<dbReference type="Gene3D" id="3.30.565.10">
    <property type="entry name" value="Histidine kinase-like ATPase, C-terminal domain"/>
    <property type="match status" value="1"/>
</dbReference>
<dbReference type="InterPro" id="IPR020575">
    <property type="entry name" value="Hsp90_N"/>
</dbReference>
<dbReference type="Pfam" id="PF13589">
    <property type="entry name" value="HATPase_c_3"/>
    <property type="match status" value="1"/>
</dbReference>
<dbReference type="InterPro" id="IPR001404">
    <property type="entry name" value="Hsp90_fam"/>
</dbReference>
<proteinExistence type="inferred from homology"/>
<protein>
    <submittedName>
        <fullName evidence="5">HSP90 family protein</fullName>
    </submittedName>
</protein>
<evidence type="ECO:0000313" key="5">
    <source>
        <dbReference type="EMBL" id="GAA1783921.1"/>
    </source>
</evidence>
<dbReference type="InterPro" id="IPR036890">
    <property type="entry name" value="HATPase_C_sf"/>
</dbReference>
<comment type="caution">
    <text evidence="5">The sequence shown here is derived from an EMBL/GenBank/DDBJ whole genome shotgun (WGS) entry which is preliminary data.</text>
</comment>
<dbReference type="SUPFAM" id="SSF54211">
    <property type="entry name" value="Ribosomal protein S5 domain 2-like"/>
    <property type="match status" value="1"/>
</dbReference>
<dbReference type="RefSeq" id="WP_344030325.1">
    <property type="nucleotide sequence ID" value="NZ_BAAAOB010000001.1"/>
</dbReference>
<organism evidence="5 6">
    <name type="scientific">Leucobacter iarius</name>
    <dbReference type="NCBI Taxonomy" id="333963"/>
    <lineage>
        <taxon>Bacteria</taxon>
        <taxon>Bacillati</taxon>
        <taxon>Actinomycetota</taxon>
        <taxon>Actinomycetes</taxon>
        <taxon>Micrococcales</taxon>
        <taxon>Microbacteriaceae</taxon>
        <taxon>Leucobacter</taxon>
    </lineage>
</organism>
<name>A0ABP4XLT0_9MICO</name>
<dbReference type="PIRSF" id="PIRSF002583">
    <property type="entry name" value="Hsp90"/>
    <property type="match status" value="1"/>
</dbReference>
<reference evidence="6" key="1">
    <citation type="journal article" date="2019" name="Int. J. Syst. Evol. Microbiol.">
        <title>The Global Catalogue of Microorganisms (GCM) 10K type strain sequencing project: providing services to taxonomists for standard genome sequencing and annotation.</title>
        <authorList>
            <consortium name="The Broad Institute Genomics Platform"/>
            <consortium name="The Broad Institute Genome Sequencing Center for Infectious Disease"/>
            <person name="Wu L."/>
            <person name="Ma J."/>
        </authorList>
    </citation>
    <scope>NUCLEOTIDE SEQUENCE [LARGE SCALE GENOMIC DNA]</scope>
    <source>
        <strain evidence="6">JCM 14736</strain>
    </source>
</reference>
<accession>A0ABP4XLT0</accession>
<keyword evidence="2" id="KW-0547">Nucleotide-binding</keyword>
<keyword evidence="4" id="KW-0143">Chaperone</keyword>
<evidence type="ECO:0000256" key="3">
    <source>
        <dbReference type="ARBA" id="ARBA00022840"/>
    </source>
</evidence>